<evidence type="ECO:0000313" key="1">
    <source>
        <dbReference type="EMBL" id="AFY27464.1"/>
    </source>
</evidence>
<protein>
    <submittedName>
        <fullName evidence="1">Uncharacterized protein</fullName>
    </submittedName>
</protein>
<proteinExistence type="predicted"/>
<dbReference type="STRING" id="292564.Cyagr_0263"/>
<evidence type="ECO:0000313" key="2">
    <source>
        <dbReference type="Proteomes" id="UP000010388"/>
    </source>
</evidence>
<dbReference type="HOGENOM" id="CLU_1640950_0_0_3"/>
<reference evidence="2" key="1">
    <citation type="journal article" date="2013" name="Proc. Natl. Acad. Sci. U.S.A.">
        <title>Improving the coverage of the cyanobacterial phylum using diversity-driven genome sequencing.</title>
        <authorList>
            <person name="Shih P.M."/>
            <person name="Wu D."/>
            <person name="Latifi A."/>
            <person name="Axen S.D."/>
            <person name="Fewer D.P."/>
            <person name="Talla E."/>
            <person name="Calteau A."/>
            <person name="Cai F."/>
            <person name="Tandeau de Marsac N."/>
            <person name="Rippka R."/>
            <person name="Herdman M."/>
            <person name="Sivonen K."/>
            <person name="Coursin T."/>
            <person name="Laurent T."/>
            <person name="Goodwin L."/>
            <person name="Nolan M."/>
            <person name="Davenport K.W."/>
            <person name="Han C.S."/>
            <person name="Rubin E.M."/>
            <person name="Eisen J.A."/>
            <person name="Woyke T."/>
            <person name="Gugger M."/>
            <person name="Kerfeld C.A."/>
        </authorList>
    </citation>
    <scope>NUCLEOTIDE SEQUENCE [LARGE SCALE GENOMIC DNA]</scope>
    <source>
        <strain evidence="2">ATCC 27147 / PCC 6307</strain>
    </source>
</reference>
<dbReference type="KEGG" id="cgc:Cyagr_0263"/>
<organism evidence="1 2">
    <name type="scientific">Cyanobium gracile (strain ATCC 27147 / PCC 6307)</name>
    <dbReference type="NCBI Taxonomy" id="292564"/>
    <lineage>
        <taxon>Bacteria</taxon>
        <taxon>Bacillati</taxon>
        <taxon>Cyanobacteriota</taxon>
        <taxon>Cyanophyceae</taxon>
        <taxon>Synechococcales</taxon>
        <taxon>Prochlorococcaceae</taxon>
        <taxon>Cyanobium</taxon>
    </lineage>
</organism>
<dbReference type="AlphaFoldDB" id="K9P4I4"/>
<accession>K9P4I4</accession>
<sequence>MGTSDIDASYVYVIQKKGECTIGVRGIGWAEKAERFQGSFLTGSTVETGRVRHTSQAANILQIAVNGVTVEPPLNKDQLTGPHGTNYKYFPRKRDYIGNQTTADEGFITDIHYFSAKELVKAANQGQSITIDLPAWKPGRHHIAGKELKELAKLTSTCDAE</sequence>
<gene>
    <name evidence="1" type="ordered locus">Cyagr_0263</name>
</gene>
<dbReference type="EMBL" id="CP003495">
    <property type="protein sequence ID" value="AFY27464.1"/>
    <property type="molecule type" value="Genomic_DNA"/>
</dbReference>
<name>K9P4I4_CYAGP</name>
<dbReference type="Proteomes" id="UP000010388">
    <property type="component" value="Chromosome"/>
</dbReference>